<feature type="region of interest" description="Disordered" evidence="3">
    <location>
        <begin position="1"/>
        <end position="44"/>
    </location>
</feature>
<evidence type="ECO:0000256" key="3">
    <source>
        <dbReference type="SAM" id="MobiDB-lite"/>
    </source>
</evidence>
<dbReference type="PANTHER" id="PTHR16127">
    <property type="entry name" value="TAXILIN"/>
    <property type="match status" value="1"/>
</dbReference>
<feature type="coiled-coil region" evidence="2">
    <location>
        <begin position="107"/>
        <end position="194"/>
    </location>
</feature>
<organism evidence="4">
    <name type="scientific">Sipha flava</name>
    <name type="common">yellow sugarcane aphid</name>
    <dbReference type="NCBI Taxonomy" id="143950"/>
    <lineage>
        <taxon>Eukaryota</taxon>
        <taxon>Metazoa</taxon>
        <taxon>Ecdysozoa</taxon>
        <taxon>Arthropoda</taxon>
        <taxon>Hexapoda</taxon>
        <taxon>Insecta</taxon>
        <taxon>Pterygota</taxon>
        <taxon>Neoptera</taxon>
        <taxon>Paraneoptera</taxon>
        <taxon>Hemiptera</taxon>
        <taxon>Sternorrhyncha</taxon>
        <taxon>Aphidomorpha</taxon>
        <taxon>Aphidoidea</taxon>
        <taxon>Aphididae</taxon>
        <taxon>Sipha</taxon>
    </lineage>
</organism>
<dbReference type="PANTHER" id="PTHR16127:SF13">
    <property type="entry name" value="GH01188P"/>
    <property type="match status" value="1"/>
</dbReference>
<dbReference type="OrthoDB" id="425555at2759"/>
<dbReference type="EMBL" id="GGMS01003103">
    <property type="protein sequence ID" value="MBY72306.1"/>
    <property type="molecule type" value="Transcribed_RNA"/>
</dbReference>
<evidence type="ECO:0000313" key="4">
    <source>
        <dbReference type="EMBL" id="MBY72306.1"/>
    </source>
</evidence>
<comment type="similarity">
    <text evidence="1">Belongs to the taxilin family.</text>
</comment>
<evidence type="ECO:0000256" key="2">
    <source>
        <dbReference type="SAM" id="Coils"/>
    </source>
</evidence>
<reference evidence="4" key="1">
    <citation type="submission" date="2018-04" db="EMBL/GenBank/DDBJ databases">
        <title>Transcriptome assembly of Sipha flava.</title>
        <authorList>
            <person name="Scully E.D."/>
            <person name="Geib S.M."/>
            <person name="Palmer N.A."/>
            <person name="Koch K."/>
            <person name="Bradshaw J."/>
            <person name="Heng-Moss T."/>
            <person name="Sarath G."/>
        </authorList>
    </citation>
    <scope>NUCLEOTIDE SEQUENCE</scope>
</reference>
<name>A0A2S2Q3L9_9HEMI</name>
<proteinExistence type="inferred from homology"/>
<gene>
    <name evidence="4" type="primary">Txlna</name>
    <name evidence="4" type="ORF">g.96587</name>
</gene>
<dbReference type="InterPro" id="IPR026183">
    <property type="entry name" value="Taxilin_fam"/>
</dbReference>
<protein>
    <submittedName>
        <fullName evidence="4">Alpha-taxilin</fullName>
    </submittedName>
</protein>
<keyword evidence="2" id="KW-0175">Coiled coil</keyword>
<dbReference type="Pfam" id="PF09728">
    <property type="entry name" value="Taxilin"/>
    <property type="match status" value="1"/>
</dbReference>
<sequence length="249" mass="28282">MESASTVSQEPSVDKVTQASNQKDSQCASSNATMETLSNPLNTSDSTEFVATQASEIDSIVDLNLNSNDKNRKKKDRHLAQALKTVLNSMNSLSTPEEKLAALCIKYADLMEENTKLKTAYKQTEKRVTQAINERDVIRGEMNKAVLTRSRLESLCRELQKQNKAIREESLKRVKEAEDKRLEMTNKFQNTLSEIATVMQQNSEKNNKLRDDNMDMSSRLKNVCEQYELREQVNGAVSTNNLFIIFVQF</sequence>
<accession>A0A2S2Q3L9</accession>
<evidence type="ECO:0000256" key="1">
    <source>
        <dbReference type="ARBA" id="ARBA00009550"/>
    </source>
</evidence>
<dbReference type="GO" id="GO:0019905">
    <property type="term" value="F:syntaxin binding"/>
    <property type="evidence" value="ECO:0007669"/>
    <property type="project" value="InterPro"/>
</dbReference>
<dbReference type="AlphaFoldDB" id="A0A2S2Q3L9"/>